<accession>A9M4S2</accession>
<dbReference type="InterPro" id="IPR042094">
    <property type="entry name" value="T2SS_GspF_sf"/>
</dbReference>
<protein>
    <submittedName>
        <fullName evidence="2">Uncharacterized protein</fullName>
    </submittedName>
</protein>
<dbReference type="EMBL" id="CP000755">
    <property type="protein sequence ID" value="ABX76996.1"/>
    <property type="molecule type" value="Genomic_DNA"/>
</dbReference>
<reference evidence="2" key="1">
    <citation type="journal article" date="2007" name="Appl. Environ. Microbiol.">
        <title>Sequence characterization and comparative analysis of three plasmids isolated from environmental Vibrio spp.</title>
        <authorList>
            <person name="Hazen T.H."/>
            <person name="Wu D."/>
            <person name="Eisen J.A."/>
            <person name="Sobecky P.A."/>
        </authorList>
    </citation>
    <scope>NUCLEOTIDE SEQUENCE [LARGE SCALE GENOMIC DNA]</scope>
    <source>
        <strain evidence="2">23023</strain>
        <plasmid evidence="2">p23023</plasmid>
    </source>
</reference>
<name>A9M4S2_9VIBR</name>
<dbReference type="InterPro" id="IPR003004">
    <property type="entry name" value="GspF/PilC"/>
</dbReference>
<geneLocation type="plasmid" evidence="2">
    <name>p23023</name>
</geneLocation>
<keyword evidence="1" id="KW-0812">Transmembrane</keyword>
<evidence type="ECO:0000313" key="2">
    <source>
        <dbReference type="EMBL" id="ABX76996.1"/>
    </source>
</evidence>
<gene>
    <name evidence="2" type="ORF">BMSA_0054</name>
</gene>
<keyword evidence="2" id="KW-0614">Plasmid</keyword>
<evidence type="ECO:0000256" key="1">
    <source>
        <dbReference type="SAM" id="Phobius"/>
    </source>
</evidence>
<keyword evidence="1" id="KW-0472">Membrane</keyword>
<proteinExistence type="predicted"/>
<dbReference type="AlphaFoldDB" id="A9M4S2"/>
<feature type="transmembrane region" description="Helical" evidence="1">
    <location>
        <begin position="318"/>
        <end position="342"/>
    </location>
</feature>
<organism evidence="2">
    <name type="scientific">Vibrio sp. 23023</name>
    <dbReference type="NCBI Taxonomy" id="452803"/>
    <lineage>
        <taxon>Bacteria</taxon>
        <taxon>Pseudomonadati</taxon>
        <taxon>Pseudomonadota</taxon>
        <taxon>Gammaproteobacteria</taxon>
        <taxon>Vibrionales</taxon>
        <taxon>Vibrionaceae</taxon>
        <taxon>Vibrio</taxon>
    </lineage>
</organism>
<feature type="transmembrane region" description="Helical" evidence="1">
    <location>
        <begin position="112"/>
        <end position="133"/>
    </location>
</feature>
<dbReference type="PANTHER" id="PTHR30012:SF0">
    <property type="entry name" value="TYPE II SECRETION SYSTEM PROTEIN F-RELATED"/>
    <property type="match status" value="1"/>
</dbReference>
<dbReference type="Gene3D" id="1.20.81.30">
    <property type="entry name" value="Type II secretion system (T2SS), domain F"/>
    <property type="match status" value="1"/>
</dbReference>
<keyword evidence="1" id="KW-1133">Transmembrane helix</keyword>
<dbReference type="PANTHER" id="PTHR30012">
    <property type="entry name" value="GENERAL SECRETION PATHWAY PROTEIN"/>
    <property type="match status" value="1"/>
</dbReference>
<feature type="transmembrane region" description="Helical" evidence="1">
    <location>
        <begin position="166"/>
        <end position="185"/>
    </location>
</feature>
<sequence>MDLTQRFFDHKKQQALLHEILRLSQVGIHQRDIALQFVRYGNATKKRIGQDMLMAIDQGEPLSNGLASWLNRLVWESLYAGEQSGDFLAGLENAEKALHTHTISTTLLIKSLLKPILGIVLMLFLSACCYWYFFPMMRHLVPQTQWSDAALFAYHFGEFWAQHGQTIGGGLALILVGIFVSLPLAPLSLESVRRGLDTLPIFRHYRLLLATNFLHSMANMTRAGLGIREAAALFAERTSPYMRWHIQRMITHIDHGENNIGEILNTSLMDARQLDTVKIIGLAGRYDETFQRCATYHADELERSMARLRHWGANTIKLTGAMIALIMGGAMAQLIVSIITHIHM</sequence>
<dbReference type="RefSeq" id="WP_012219809.1">
    <property type="nucleotide sequence ID" value="NC_010112.1"/>
</dbReference>